<dbReference type="Pfam" id="PF16363">
    <property type="entry name" value="GDP_Man_Dehyd"/>
    <property type="match status" value="1"/>
</dbReference>
<protein>
    <recommendedName>
        <fullName evidence="4 7">dTDP-glucose 4,6-dehydratase</fullName>
        <ecNumber evidence="4 7">4.2.1.46</ecNumber>
    </recommendedName>
</protein>
<keyword evidence="10" id="KW-1185">Reference proteome</keyword>
<dbReference type="SUPFAM" id="SSF51735">
    <property type="entry name" value="NAD(P)-binding Rossmann-fold domains"/>
    <property type="match status" value="1"/>
</dbReference>
<evidence type="ECO:0000313" key="9">
    <source>
        <dbReference type="EMBL" id="AXJ01032.1"/>
    </source>
</evidence>
<keyword evidence="5" id="KW-0520">NAD</keyword>
<dbReference type="Proteomes" id="UP000254808">
    <property type="component" value="Chromosome"/>
</dbReference>
<dbReference type="KEGG" id="cprv:CYPRO_1782"/>
<organism evidence="9 10">
    <name type="scientific">Cyclonatronum proteinivorum</name>
    <dbReference type="NCBI Taxonomy" id="1457365"/>
    <lineage>
        <taxon>Bacteria</taxon>
        <taxon>Pseudomonadati</taxon>
        <taxon>Balneolota</taxon>
        <taxon>Balneolia</taxon>
        <taxon>Balneolales</taxon>
        <taxon>Cyclonatronaceae</taxon>
        <taxon>Cyclonatronum</taxon>
    </lineage>
</organism>
<comment type="cofactor">
    <cofactor evidence="2 7">
        <name>NAD(+)</name>
        <dbReference type="ChEBI" id="CHEBI:57540"/>
    </cofactor>
</comment>
<sequence>MKILITGGAGFIGSNLILHLHDKYPDYEILNVDKLTYASDLSYLKPLESSERYSFSQTDIVDREAVRKVIQDFKPDGIIHLAAESHVDNSIAGPEPFILTNVLGTFNLLEECRALWSAGEKEFSAYRFHHVSTDEVYGTLGDTGLFSETTPYAPNSPYSASKASSDFVVRSYHHTYGMNVVTTNCSNNYGPHQHDEKLIPVVIRTALSKKPIPVYGKGENIRDWLFVRDHCKAIDMVFHDGRSGETYNVGGRNEWKNIDLVRAICDELNLLTGNGPDGDYKNLITFVTDRPGHDLRYAIDATKLEQELCWQNTQDFRRDLRETVNWYIQKYTS</sequence>
<feature type="domain" description="NAD(P)-binding" evidence="8">
    <location>
        <begin position="4"/>
        <end position="322"/>
    </location>
</feature>
<evidence type="ECO:0000256" key="6">
    <source>
        <dbReference type="ARBA" id="ARBA00023239"/>
    </source>
</evidence>
<dbReference type="NCBIfam" id="TIGR01181">
    <property type="entry name" value="dTDP_gluc_dehyt"/>
    <property type="match status" value="1"/>
</dbReference>
<accession>A0A345UKN0</accession>
<dbReference type="Gene3D" id="3.40.50.720">
    <property type="entry name" value="NAD(P)-binding Rossmann-like Domain"/>
    <property type="match status" value="1"/>
</dbReference>
<gene>
    <name evidence="9" type="ORF">CYPRO_1782</name>
</gene>
<dbReference type="RefSeq" id="WP_114984267.1">
    <property type="nucleotide sequence ID" value="NZ_CP027806.1"/>
</dbReference>
<dbReference type="GO" id="GO:0009225">
    <property type="term" value="P:nucleotide-sugar metabolic process"/>
    <property type="evidence" value="ECO:0007669"/>
    <property type="project" value="InterPro"/>
</dbReference>
<dbReference type="InterPro" id="IPR016040">
    <property type="entry name" value="NAD(P)-bd_dom"/>
</dbReference>
<proteinExistence type="inferred from homology"/>
<dbReference type="InterPro" id="IPR005888">
    <property type="entry name" value="dTDP_Gluc_deHydtase"/>
</dbReference>
<dbReference type="GO" id="GO:0008460">
    <property type="term" value="F:dTDP-glucose 4,6-dehydratase activity"/>
    <property type="evidence" value="ECO:0007669"/>
    <property type="project" value="UniProtKB-EC"/>
</dbReference>
<dbReference type="EMBL" id="CP027806">
    <property type="protein sequence ID" value="AXJ01032.1"/>
    <property type="molecule type" value="Genomic_DNA"/>
</dbReference>
<evidence type="ECO:0000256" key="1">
    <source>
        <dbReference type="ARBA" id="ARBA00001539"/>
    </source>
</evidence>
<evidence type="ECO:0000256" key="3">
    <source>
        <dbReference type="ARBA" id="ARBA00008178"/>
    </source>
</evidence>
<dbReference type="EC" id="4.2.1.46" evidence="4 7"/>
<evidence type="ECO:0000256" key="2">
    <source>
        <dbReference type="ARBA" id="ARBA00001911"/>
    </source>
</evidence>
<dbReference type="PANTHER" id="PTHR43000">
    <property type="entry name" value="DTDP-D-GLUCOSE 4,6-DEHYDRATASE-RELATED"/>
    <property type="match status" value="1"/>
</dbReference>
<evidence type="ECO:0000313" key="10">
    <source>
        <dbReference type="Proteomes" id="UP000254808"/>
    </source>
</evidence>
<evidence type="ECO:0000259" key="8">
    <source>
        <dbReference type="Pfam" id="PF16363"/>
    </source>
</evidence>
<reference evidence="9 10" key="1">
    <citation type="submission" date="2018-03" db="EMBL/GenBank/DDBJ databases">
        <title>Phenotypic and genomic properties of Cyclonatronum proteinivorum gen. nov., sp. nov., a haloalkaliphilic bacteroidete from soda lakes possessing Na+-translocating rhodopsin.</title>
        <authorList>
            <person name="Toshchakov S.V."/>
            <person name="Korzhenkov A."/>
            <person name="Samarov N.I."/>
            <person name="Kublanov I.V."/>
            <person name="Muntyan M.S."/>
            <person name="Sorokin D.Y."/>
        </authorList>
    </citation>
    <scope>NUCLEOTIDE SEQUENCE [LARGE SCALE GENOMIC DNA]</scope>
    <source>
        <strain evidence="9 10">Omega</strain>
    </source>
</reference>
<dbReference type="Gene3D" id="3.90.25.10">
    <property type="entry name" value="UDP-galactose 4-epimerase, domain 1"/>
    <property type="match status" value="1"/>
</dbReference>
<dbReference type="OrthoDB" id="9801785at2"/>
<evidence type="ECO:0000256" key="4">
    <source>
        <dbReference type="ARBA" id="ARBA00011990"/>
    </source>
</evidence>
<keyword evidence="6 7" id="KW-0456">Lyase</keyword>
<comment type="similarity">
    <text evidence="3 7">Belongs to the NAD(P)-dependent epimerase/dehydratase family. dTDP-glucose dehydratase subfamily.</text>
</comment>
<dbReference type="CDD" id="cd05246">
    <property type="entry name" value="dTDP_GD_SDR_e"/>
    <property type="match status" value="1"/>
</dbReference>
<comment type="catalytic activity">
    <reaction evidence="1 7">
        <text>dTDP-alpha-D-glucose = dTDP-4-dehydro-6-deoxy-alpha-D-glucose + H2O</text>
        <dbReference type="Rhea" id="RHEA:17221"/>
        <dbReference type="ChEBI" id="CHEBI:15377"/>
        <dbReference type="ChEBI" id="CHEBI:57477"/>
        <dbReference type="ChEBI" id="CHEBI:57649"/>
        <dbReference type="EC" id="4.2.1.46"/>
    </reaction>
</comment>
<name>A0A345UKN0_9BACT</name>
<dbReference type="InterPro" id="IPR036291">
    <property type="entry name" value="NAD(P)-bd_dom_sf"/>
</dbReference>
<evidence type="ECO:0000256" key="5">
    <source>
        <dbReference type="ARBA" id="ARBA00023027"/>
    </source>
</evidence>
<evidence type="ECO:0000256" key="7">
    <source>
        <dbReference type="RuleBase" id="RU004473"/>
    </source>
</evidence>
<dbReference type="AlphaFoldDB" id="A0A345UKN0"/>